<protein>
    <recommendedName>
        <fullName evidence="7">RING-type domain-containing protein</fullName>
    </recommendedName>
</protein>
<feature type="repeat" description="ANK" evidence="3">
    <location>
        <begin position="51"/>
        <end position="83"/>
    </location>
</feature>
<dbReference type="GO" id="GO:0008270">
    <property type="term" value="F:zinc ion binding"/>
    <property type="evidence" value="ECO:0007669"/>
    <property type="project" value="UniProtKB-KW"/>
</dbReference>
<evidence type="ECO:0000256" key="1">
    <source>
        <dbReference type="ARBA" id="ARBA00022737"/>
    </source>
</evidence>
<dbReference type="InterPro" id="IPR002110">
    <property type="entry name" value="Ankyrin_rpt"/>
</dbReference>
<keyword evidence="4" id="KW-0862">Zinc</keyword>
<dbReference type="PANTHER" id="PTHR24178">
    <property type="entry name" value="MOLTING PROTEIN MLT-4"/>
    <property type="match status" value="1"/>
</dbReference>
<feature type="region of interest" description="Disordered" evidence="6">
    <location>
        <begin position="150"/>
        <end position="174"/>
    </location>
</feature>
<dbReference type="PROSITE" id="PS50088">
    <property type="entry name" value="ANK_REPEAT"/>
    <property type="match status" value="1"/>
</dbReference>
<dbReference type="Pfam" id="PF13920">
    <property type="entry name" value="zf-C3HC4_3"/>
    <property type="match status" value="1"/>
</dbReference>
<evidence type="ECO:0000256" key="4">
    <source>
        <dbReference type="PROSITE-ProRule" id="PRU00175"/>
    </source>
</evidence>
<keyword evidence="5" id="KW-0175">Coiled coil</keyword>
<feature type="domain" description="RING-type" evidence="7">
    <location>
        <begin position="313"/>
        <end position="350"/>
    </location>
</feature>
<keyword evidence="4" id="KW-0863">Zinc-finger</keyword>
<dbReference type="PROSITE" id="PS50297">
    <property type="entry name" value="ANK_REP_REGION"/>
    <property type="match status" value="1"/>
</dbReference>
<dbReference type="InterPro" id="IPR036770">
    <property type="entry name" value="Ankyrin_rpt-contain_sf"/>
</dbReference>
<dbReference type="SUPFAM" id="SSF57850">
    <property type="entry name" value="RING/U-box"/>
    <property type="match status" value="1"/>
</dbReference>
<feature type="compositionally biased region" description="Basic and acidic residues" evidence="6">
    <location>
        <begin position="204"/>
        <end position="213"/>
    </location>
</feature>
<sequence length="361" mass="39962">MSGENITHHIYRLKESFLFAAAQGGRIEEVQSLLELGAETDPTSIVNNNDRDETPLLAAVRNGHSDVAALLLAHGADAFRRDNNNDNVLHLAASSGDETFISLLTPICGELVCQTNKDGFTPIDIAVAKGHSSFGEFLSGLCEGRIERDEQGFSSDNSSGGDLDEESKSSSTQEHLDETLHYSYDYQASSSGEETDDPSLTESHTSDIKSRGEVELENAELSIQLQNMTELAHSQSIELYQAKYALNEALQQRDRLEKELGDMKLMGQYDVSNLGKKSLAELTLLEQHLKKSLGEVTKARDALSNCMEEERYCVICCEQPRSVLLMACRHLCVCASCSMRDELDRCPLCRETILEKINVFQ</sequence>
<keyword evidence="9" id="KW-1185">Reference proteome</keyword>
<accession>A0ABD3PS77</accession>
<organism evidence="8 9">
    <name type="scientific">Cyclotella atomus</name>
    <dbReference type="NCBI Taxonomy" id="382360"/>
    <lineage>
        <taxon>Eukaryota</taxon>
        <taxon>Sar</taxon>
        <taxon>Stramenopiles</taxon>
        <taxon>Ochrophyta</taxon>
        <taxon>Bacillariophyta</taxon>
        <taxon>Coscinodiscophyceae</taxon>
        <taxon>Thalassiosirophycidae</taxon>
        <taxon>Stephanodiscales</taxon>
        <taxon>Stephanodiscaceae</taxon>
        <taxon>Cyclotella</taxon>
    </lineage>
</organism>
<dbReference type="InterPro" id="IPR013083">
    <property type="entry name" value="Znf_RING/FYVE/PHD"/>
</dbReference>
<evidence type="ECO:0000256" key="2">
    <source>
        <dbReference type="ARBA" id="ARBA00023043"/>
    </source>
</evidence>
<evidence type="ECO:0000256" key="3">
    <source>
        <dbReference type="PROSITE-ProRule" id="PRU00023"/>
    </source>
</evidence>
<dbReference type="AlphaFoldDB" id="A0ABD3PS77"/>
<dbReference type="EMBL" id="JALLPJ020000489">
    <property type="protein sequence ID" value="KAL3790612.1"/>
    <property type="molecule type" value="Genomic_DNA"/>
</dbReference>
<keyword evidence="4" id="KW-0479">Metal-binding</keyword>
<keyword evidence="1" id="KW-0677">Repeat</keyword>
<dbReference type="InterPro" id="IPR001841">
    <property type="entry name" value="Znf_RING"/>
</dbReference>
<dbReference type="Gene3D" id="1.25.40.20">
    <property type="entry name" value="Ankyrin repeat-containing domain"/>
    <property type="match status" value="1"/>
</dbReference>
<comment type="caution">
    <text evidence="8">The sequence shown here is derived from an EMBL/GenBank/DDBJ whole genome shotgun (WGS) entry which is preliminary data.</text>
</comment>
<feature type="region of interest" description="Disordered" evidence="6">
    <location>
        <begin position="187"/>
        <end position="213"/>
    </location>
</feature>
<feature type="coiled-coil region" evidence="5">
    <location>
        <begin position="239"/>
        <end position="266"/>
    </location>
</feature>
<keyword evidence="2 3" id="KW-0040">ANK repeat</keyword>
<dbReference type="PROSITE" id="PS50089">
    <property type="entry name" value="ZF_RING_2"/>
    <property type="match status" value="1"/>
</dbReference>
<evidence type="ECO:0000256" key="6">
    <source>
        <dbReference type="SAM" id="MobiDB-lite"/>
    </source>
</evidence>
<evidence type="ECO:0000256" key="5">
    <source>
        <dbReference type="SAM" id="Coils"/>
    </source>
</evidence>
<evidence type="ECO:0000313" key="9">
    <source>
        <dbReference type="Proteomes" id="UP001530400"/>
    </source>
</evidence>
<reference evidence="8 9" key="1">
    <citation type="submission" date="2024-10" db="EMBL/GenBank/DDBJ databases">
        <title>Updated reference genomes for cyclostephanoid diatoms.</title>
        <authorList>
            <person name="Roberts W.R."/>
            <person name="Alverson A.J."/>
        </authorList>
    </citation>
    <scope>NUCLEOTIDE SEQUENCE [LARGE SCALE GENOMIC DNA]</scope>
    <source>
        <strain evidence="8 9">AJA010-31</strain>
    </source>
</reference>
<dbReference type="SUPFAM" id="SSF48403">
    <property type="entry name" value="Ankyrin repeat"/>
    <property type="match status" value="1"/>
</dbReference>
<dbReference type="Pfam" id="PF12796">
    <property type="entry name" value="Ank_2"/>
    <property type="match status" value="1"/>
</dbReference>
<dbReference type="Gene3D" id="3.30.40.10">
    <property type="entry name" value="Zinc/RING finger domain, C3HC4 (zinc finger)"/>
    <property type="match status" value="1"/>
</dbReference>
<name>A0ABD3PS77_9STRA</name>
<dbReference type="Proteomes" id="UP001530400">
    <property type="component" value="Unassembled WGS sequence"/>
</dbReference>
<evidence type="ECO:0000313" key="8">
    <source>
        <dbReference type="EMBL" id="KAL3790612.1"/>
    </source>
</evidence>
<dbReference type="PANTHER" id="PTHR24178:SF9">
    <property type="entry name" value="ANK_REP_REGION DOMAIN-CONTAINING PROTEIN"/>
    <property type="match status" value="1"/>
</dbReference>
<dbReference type="SMART" id="SM00248">
    <property type="entry name" value="ANK"/>
    <property type="match status" value="4"/>
</dbReference>
<evidence type="ECO:0000259" key="7">
    <source>
        <dbReference type="PROSITE" id="PS50089"/>
    </source>
</evidence>
<proteinExistence type="predicted"/>
<gene>
    <name evidence="8" type="ORF">ACHAWO_005283</name>
</gene>